<dbReference type="Pfam" id="PF05699">
    <property type="entry name" value="Dimer_Tnp_hAT"/>
    <property type="match status" value="1"/>
</dbReference>
<organism evidence="2 3">
    <name type="scientific">Phytophthora sojae (strain P6497)</name>
    <name type="common">Soybean stem and root rot agent</name>
    <name type="synonym">Phytophthora megasperma f. sp. glycines</name>
    <dbReference type="NCBI Taxonomy" id="1094619"/>
    <lineage>
        <taxon>Eukaryota</taxon>
        <taxon>Sar</taxon>
        <taxon>Stramenopiles</taxon>
        <taxon>Oomycota</taxon>
        <taxon>Peronosporomycetes</taxon>
        <taxon>Peronosporales</taxon>
        <taxon>Peronosporaceae</taxon>
        <taxon>Phytophthora</taxon>
    </lineage>
</organism>
<gene>
    <name evidence="2" type="ORF">PHYSODRAFT_531417</name>
</gene>
<dbReference type="InterPro" id="IPR008906">
    <property type="entry name" value="HATC_C_dom"/>
</dbReference>
<dbReference type="GeneID" id="20661611"/>
<dbReference type="STRING" id="1094619.G5ADB0"/>
<accession>G5ADB0</accession>
<dbReference type="EMBL" id="JH159164">
    <property type="protein sequence ID" value="EGZ06163.1"/>
    <property type="molecule type" value="Genomic_DNA"/>
</dbReference>
<dbReference type="SUPFAM" id="SSF53098">
    <property type="entry name" value="Ribonuclease H-like"/>
    <property type="match status" value="1"/>
</dbReference>
<dbReference type="AlphaFoldDB" id="G5ADB0"/>
<evidence type="ECO:0000313" key="3">
    <source>
        <dbReference type="Proteomes" id="UP000002640"/>
    </source>
</evidence>
<keyword evidence="3" id="KW-1185">Reference proteome</keyword>
<name>G5ADB0_PHYSP</name>
<dbReference type="KEGG" id="psoj:PHYSODRAFT_531417"/>
<dbReference type="GO" id="GO:0046983">
    <property type="term" value="F:protein dimerization activity"/>
    <property type="evidence" value="ECO:0007669"/>
    <property type="project" value="InterPro"/>
</dbReference>
<dbReference type="InParanoid" id="G5ADB0"/>
<dbReference type="Proteomes" id="UP000002640">
    <property type="component" value="Unassembled WGS sequence"/>
</dbReference>
<dbReference type="SMR" id="G5ADB0"/>
<reference evidence="2 3" key="1">
    <citation type="journal article" date="2006" name="Science">
        <title>Phytophthora genome sequences uncover evolutionary origins and mechanisms of pathogenesis.</title>
        <authorList>
            <person name="Tyler B.M."/>
            <person name="Tripathy S."/>
            <person name="Zhang X."/>
            <person name="Dehal P."/>
            <person name="Jiang R.H."/>
            <person name="Aerts A."/>
            <person name="Arredondo F.D."/>
            <person name="Baxter L."/>
            <person name="Bensasson D."/>
            <person name="Beynon J.L."/>
            <person name="Chapman J."/>
            <person name="Damasceno C.M."/>
            <person name="Dorrance A.E."/>
            <person name="Dou D."/>
            <person name="Dickerman A.W."/>
            <person name="Dubchak I.L."/>
            <person name="Garbelotto M."/>
            <person name="Gijzen M."/>
            <person name="Gordon S.G."/>
            <person name="Govers F."/>
            <person name="Grunwald N.J."/>
            <person name="Huang W."/>
            <person name="Ivors K.L."/>
            <person name="Jones R.W."/>
            <person name="Kamoun S."/>
            <person name="Krampis K."/>
            <person name="Lamour K.H."/>
            <person name="Lee M.K."/>
            <person name="McDonald W.H."/>
            <person name="Medina M."/>
            <person name="Meijer H.J."/>
            <person name="Nordberg E.K."/>
            <person name="Maclean D.J."/>
            <person name="Ospina-Giraldo M.D."/>
            <person name="Morris P.F."/>
            <person name="Phuntumart V."/>
            <person name="Putnam N.H."/>
            <person name="Rash S."/>
            <person name="Rose J.K."/>
            <person name="Sakihama Y."/>
            <person name="Salamov A.A."/>
            <person name="Savidor A."/>
            <person name="Scheuring C.F."/>
            <person name="Smith B.M."/>
            <person name="Sobral B.W."/>
            <person name="Terry A."/>
            <person name="Torto-Alalibo T.A."/>
            <person name="Win J."/>
            <person name="Xu Z."/>
            <person name="Zhang H."/>
            <person name="Grigoriev I.V."/>
            <person name="Rokhsar D.S."/>
            <person name="Boore J.L."/>
        </authorList>
    </citation>
    <scope>NUCLEOTIDE SEQUENCE [LARGE SCALE GENOMIC DNA]</scope>
    <source>
        <strain evidence="2 3">P6497</strain>
    </source>
</reference>
<proteinExistence type="predicted"/>
<feature type="domain" description="HAT C-terminal dimerisation" evidence="1">
    <location>
        <begin position="13"/>
        <end position="67"/>
    </location>
</feature>
<evidence type="ECO:0000313" key="2">
    <source>
        <dbReference type="EMBL" id="EGZ06163.1"/>
    </source>
</evidence>
<evidence type="ECO:0000259" key="1">
    <source>
        <dbReference type="Pfam" id="PF05699"/>
    </source>
</evidence>
<dbReference type="RefSeq" id="XP_009538060.1">
    <property type="nucleotide sequence ID" value="XM_009539765.1"/>
</dbReference>
<dbReference type="InterPro" id="IPR012337">
    <property type="entry name" value="RNaseH-like_sf"/>
</dbReference>
<sequence>MNSKTSSHEVCAWMRSLDQFPRIQLMARDFLAVMATSVPSEQAFSAAGTTVSKRRARLGDDAVTAISELQSFLDFNEATLKLEADGTSE</sequence>
<protein>
    <recommendedName>
        <fullName evidence="1">HAT C-terminal dimerisation domain-containing protein</fullName>
    </recommendedName>
</protein>